<sequence>MIAEELPDKRWKIYVATSKTGKHINQEKNFMAKIKTRRVQVIEADAKYVTLLFLDQHCQIQLPRLTFLHRKELGLYEILNPEFMKPAV</sequence>
<proteinExistence type="predicted"/>
<organism evidence="1 2">
    <name type="scientific">Phaeodactylibacter xiamenensis</name>
    <dbReference type="NCBI Taxonomy" id="1524460"/>
    <lineage>
        <taxon>Bacteria</taxon>
        <taxon>Pseudomonadati</taxon>
        <taxon>Bacteroidota</taxon>
        <taxon>Saprospiria</taxon>
        <taxon>Saprospirales</taxon>
        <taxon>Haliscomenobacteraceae</taxon>
        <taxon>Phaeodactylibacter</taxon>
    </lineage>
</organism>
<reference evidence="1 2" key="1">
    <citation type="journal article" date="2014" name="Int. J. Syst. Evol. Microbiol.">
        <title>Phaeodactylibacter xiamenensis gen. nov., sp. nov., a member of the family Saprospiraceae isolated from the marine alga Phaeodactylum tricornutum.</title>
        <authorList>
            <person name="Chen Z.Jr."/>
            <person name="Lei X."/>
            <person name="Lai Q."/>
            <person name="Li Y."/>
            <person name="Zhang B."/>
            <person name="Zhang J."/>
            <person name="Zhang H."/>
            <person name="Yang L."/>
            <person name="Zheng W."/>
            <person name="Tian Y."/>
            <person name="Yu Z."/>
            <person name="Xu H.Jr."/>
            <person name="Zheng T."/>
        </authorList>
    </citation>
    <scope>NUCLEOTIDE SEQUENCE [LARGE SCALE GENOMIC DNA]</scope>
    <source>
        <strain evidence="1 2">KD52</strain>
    </source>
</reference>
<keyword evidence="2" id="KW-1185">Reference proteome</keyword>
<comment type="caution">
    <text evidence="1">The sequence shown here is derived from an EMBL/GenBank/DDBJ whole genome shotgun (WGS) entry which is preliminary data.</text>
</comment>
<evidence type="ECO:0000313" key="2">
    <source>
        <dbReference type="Proteomes" id="UP000029736"/>
    </source>
</evidence>
<evidence type="ECO:0000313" key="1">
    <source>
        <dbReference type="EMBL" id="KGE86364.1"/>
    </source>
</evidence>
<dbReference type="EMBL" id="JPOS01000079">
    <property type="protein sequence ID" value="KGE86364.1"/>
    <property type="molecule type" value="Genomic_DNA"/>
</dbReference>
<dbReference type="AlphaFoldDB" id="A0A098S201"/>
<gene>
    <name evidence="1" type="ORF">IX84_21445</name>
</gene>
<dbReference type="STRING" id="1524460.IX84_21445"/>
<accession>A0A098S201</accession>
<dbReference type="Proteomes" id="UP000029736">
    <property type="component" value="Unassembled WGS sequence"/>
</dbReference>
<name>A0A098S201_9BACT</name>
<protein>
    <submittedName>
        <fullName evidence="1">Uncharacterized protein</fullName>
    </submittedName>
</protein>